<feature type="binding site" evidence="8">
    <location>
        <position position="82"/>
    </location>
    <ligand>
        <name>substrate</name>
    </ligand>
</feature>
<feature type="domain" description="Radical SAM core" evidence="10">
    <location>
        <begin position="73"/>
        <end position="264"/>
    </location>
</feature>
<dbReference type="InterPro" id="IPR013785">
    <property type="entry name" value="Aldolase_TIM"/>
</dbReference>
<feature type="binding site" evidence="8">
    <location>
        <position position="93"/>
    </location>
    <ligand>
        <name>[4Fe-4S] cluster</name>
        <dbReference type="ChEBI" id="CHEBI:49883"/>
        <note>4Fe-4S-S-AdoMet</note>
    </ligand>
</feature>
<gene>
    <name evidence="8" type="primary">queE</name>
    <name evidence="11" type="ordered locus">Deipr_1262</name>
</gene>
<evidence type="ECO:0000259" key="10">
    <source>
        <dbReference type="PROSITE" id="PS51918"/>
    </source>
</evidence>
<feature type="binding site" evidence="8">
    <location>
        <position position="135"/>
    </location>
    <ligand>
        <name>S-adenosyl-L-methionine</name>
        <dbReference type="ChEBI" id="CHEBI:59789"/>
    </ligand>
</feature>
<reference evidence="11 12" key="2">
    <citation type="journal article" date="2012" name="Stand. Genomic Sci.">
        <title>Complete genome sequence of the orange-red pigmented, radioresistant Deinococcus proteolyticus type strain (MRP(T)).</title>
        <authorList>
            <person name="Copeland A."/>
            <person name="Zeytun A."/>
            <person name="Yassawong M."/>
            <person name="Nolan M."/>
            <person name="Lucas S."/>
            <person name="Hammon N."/>
            <person name="Deshpande S."/>
            <person name="Cheng J.F."/>
            <person name="Han C."/>
            <person name="Tapia R."/>
            <person name="Goodwin L.A."/>
            <person name="Pitluck S."/>
            <person name="Mavromatis K."/>
            <person name="Liolios K."/>
            <person name="Pagani I."/>
            <person name="Ivanova N."/>
            <person name="Mikhailova N."/>
            <person name="Pati A."/>
            <person name="Chen A."/>
            <person name="Palaniappan K."/>
            <person name="Land M."/>
            <person name="Hauser L."/>
            <person name="Jeffries C.D."/>
            <person name="Brambilla E.M."/>
            <person name="Rohde M."/>
            <person name="Sikorski J."/>
            <person name="Pukall R."/>
            <person name="Goker M."/>
            <person name="Detter J.C."/>
            <person name="Woyke T."/>
            <person name="Bristow J."/>
            <person name="Eisen J.A."/>
            <person name="Markowitz V."/>
            <person name="Hugenholtz P."/>
            <person name="Kyrpides N.C."/>
            <person name="Klenk H.P."/>
            <person name="Lapidus A."/>
        </authorList>
    </citation>
    <scope>NUCLEOTIDE SEQUENCE [LARGE SCALE GENOMIC DNA]</scope>
    <source>
        <strain evidence="12">ATCC 35074 / DSM 20540 / JCM 6276 / NBRC 101906 / NCIMB 13154 / VKM Ac-1939 / CCM 2703 / MRP</strain>
    </source>
</reference>
<comment type="caution">
    <text evidence="8">Lacks conserved residue(s) required for the propagation of feature annotation.</text>
</comment>
<dbReference type="InterPro" id="IPR007197">
    <property type="entry name" value="rSAM"/>
</dbReference>
<accession>F0RP02</accession>
<dbReference type="AlphaFoldDB" id="F0RP02"/>
<feature type="binding site" evidence="8">
    <location>
        <begin position="92"/>
        <end position="94"/>
    </location>
    <ligand>
        <name>S-adenosyl-L-methionine</name>
        <dbReference type="ChEBI" id="CHEBI:59789"/>
    </ligand>
</feature>
<dbReference type="InterPro" id="IPR024924">
    <property type="entry name" value="7-CO-7-deazaguanine_synth-like"/>
</dbReference>
<evidence type="ECO:0000256" key="3">
    <source>
        <dbReference type="ARBA" id="ARBA00022723"/>
    </source>
</evidence>
<feature type="binding site" evidence="8">
    <location>
        <position position="90"/>
    </location>
    <ligand>
        <name>[4Fe-4S] cluster</name>
        <dbReference type="ChEBI" id="CHEBI:49883"/>
        <note>4Fe-4S-S-AdoMet</note>
    </ligand>
</feature>
<evidence type="ECO:0000256" key="2">
    <source>
        <dbReference type="ARBA" id="ARBA00022691"/>
    </source>
</evidence>
<dbReference type="SUPFAM" id="SSF102114">
    <property type="entry name" value="Radical SAM enzymes"/>
    <property type="match status" value="1"/>
</dbReference>
<dbReference type="GO" id="GO:0051539">
    <property type="term" value="F:4 iron, 4 sulfur cluster binding"/>
    <property type="evidence" value="ECO:0007669"/>
    <property type="project" value="UniProtKB-UniRule"/>
</dbReference>
<feature type="binding site" evidence="8">
    <location>
        <begin position="67"/>
        <end position="69"/>
    </location>
    <ligand>
        <name>substrate</name>
    </ligand>
</feature>
<keyword evidence="5 8" id="KW-0408">Iron</keyword>
<dbReference type="Gene3D" id="3.20.20.70">
    <property type="entry name" value="Aldolase class I"/>
    <property type="match status" value="1"/>
</dbReference>
<keyword evidence="12" id="KW-1185">Reference proteome</keyword>
<evidence type="ECO:0000256" key="6">
    <source>
        <dbReference type="ARBA" id="ARBA00023014"/>
    </source>
</evidence>
<feature type="binding site" evidence="8">
    <location>
        <begin position="176"/>
        <end position="178"/>
    </location>
    <ligand>
        <name>S-adenosyl-L-methionine</name>
        <dbReference type="ChEBI" id="CHEBI:59789"/>
    </ligand>
</feature>
<feature type="binding site" evidence="8">
    <location>
        <position position="95"/>
    </location>
    <ligand>
        <name>Mg(2+)</name>
        <dbReference type="ChEBI" id="CHEBI:18420"/>
    </ligand>
</feature>
<dbReference type="Proteomes" id="UP000007718">
    <property type="component" value="Chromosome"/>
</dbReference>
<keyword evidence="4 8" id="KW-0460">Magnesium</keyword>
<feature type="region of interest" description="Disordered" evidence="9">
    <location>
        <begin position="1"/>
        <end position="38"/>
    </location>
</feature>
<keyword evidence="7 8" id="KW-0456">Lyase</keyword>
<dbReference type="GO" id="GO:1904047">
    <property type="term" value="F:S-adenosyl-L-methionine binding"/>
    <property type="evidence" value="ECO:0007669"/>
    <property type="project" value="UniProtKB-UniRule"/>
</dbReference>
<dbReference type="PANTHER" id="PTHR42836">
    <property type="entry name" value="7-CARBOXY-7-DEAZAGUANINE SYNTHASE"/>
    <property type="match status" value="1"/>
</dbReference>
<dbReference type="UniPathway" id="UPA00391"/>
<sequence>MSTGSESPLPAKRGVNEVAGHPAAEGESKGLSVEGSKGDAVLDSSTLRPLDAAKQPKYPVYERFYTWQGEGVHLGRAAYFIRLYGCPQHCPWCDSAGTWHPEYRPESVGLMDAQALADAVAAESPAGAVVIITGGEPILFDLAPLTDALHAIGRRVHIETSGIAPLRGELDWVTLSPKPTQKWPLPEVVAHADEVKIIVHEPQDIAAGLATLDGLRDDAVIWLHPEWSRAREREMRVLNAITEAVKADPRLRAGYQMHKLYRADDLDEHSDKRLIPLGGNERLGY</sequence>
<comment type="cofactor">
    <cofactor evidence="8">
        <name>S-adenosyl-L-methionine</name>
        <dbReference type="ChEBI" id="CHEBI:59789"/>
    </cofactor>
    <text evidence="8">Binds 1 S-adenosyl-L-methionine per subunit.</text>
</comment>
<comment type="similarity">
    <text evidence="8">Belongs to the radical SAM superfamily. 7-carboxy-7-deazaguanine synthase family.</text>
</comment>
<evidence type="ECO:0000256" key="9">
    <source>
        <dbReference type="SAM" id="MobiDB-lite"/>
    </source>
</evidence>
<keyword evidence="8" id="KW-0671">Queuosine biosynthesis</keyword>
<evidence type="ECO:0000256" key="5">
    <source>
        <dbReference type="ARBA" id="ARBA00023004"/>
    </source>
</evidence>
<dbReference type="KEGG" id="dpt:Deipr_1262"/>
<evidence type="ECO:0000313" key="11">
    <source>
        <dbReference type="EMBL" id="ADY26411.1"/>
    </source>
</evidence>
<keyword evidence="1 8" id="KW-0004">4Fe-4S</keyword>
<dbReference type="GO" id="GO:0016840">
    <property type="term" value="F:carbon-nitrogen lyase activity"/>
    <property type="evidence" value="ECO:0007669"/>
    <property type="project" value="UniProtKB-UniRule"/>
</dbReference>
<feature type="binding site" evidence="8">
    <location>
        <position position="133"/>
    </location>
    <ligand>
        <name>substrate</name>
    </ligand>
</feature>
<evidence type="ECO:0000256" key="7">
    <source>
        <dbReference type="ARBA" id="ARBA00023239"/>
    </source>
</evidence>
<proteinExistence type="inferred from homology"/>
<reference evidence="12" key="1">
    <citation type="submission" date="2011-02" db="EMBL/GenBank/DDBJ databases">
        <title>The complete sequence of chromosome of Deinococcus proteolyticus DSM 20540.</title>
        <authorList>
            <consortium name="US DOE Joint Genome Institute (JGI-PGF)"/>
            <person name="Lucas S."/>
            <person name="Copeland A."/>
            <person name="Lapidus A."/>
            <person name="Bruce D."/>
            <person name="Goodwin L."/>
            <person name="Pitluck S."/>
            <person name="Kyrpides N."/>
            <person name="Mavromatis K."/>
            <person name="Pagani I."/>
            <person name="Ivanova N."/>
            <person name="Ovchinnikova G."/>
            <person name="Zeytun A."/>
            <person name="Detter J.C."/>
            <person name="Han C."/>
            <person name="Land M."/>
            <person name="Hauser L."/>
            <person name="Markowitz V."/>
            <person name="Cheng J.-F."/>
            <person name="Hugenholtz P."/>
            <person name="Woyke T."/>
            <person name="Wu D."/>
            <person name="Pukall R."/>
            <person name="Steenblock K."/>
            <person name="Brambilla E."/>
            <person name="Klenk H.-P."/>
            <person name="Eisen J.A."/>
        </authorList>
    </citation>
    <scope>NUCLEOTIDE SEQUENCE [LARGE SCALE GENOMIC DNA]</scope>
    <source>
        <strain evidence="12">ATCC 35074 / DSM 20540 / JCM 6276 / NBRC 101906 / NCIMB 13154 / VKM Ac-1939 / CCM 2703 / MRP</strain>
    </source>
</reference>
<evidence type="ECO:0000256" key="8">
    <source>
        <dbReference type="HAMAP-Rule" id="MF_00917"/>
    </source>
</evidence>
<name>F0RP02_DEIPM</name>
<comment type="function">
    <text evidence="8">Catalyzes the complex heterocyclic radical-mediated conversion of 6-carboxy-5,6,7,8-tetrahydropterin (CPH4) to 7-carboxy-7-deazaguanine (CDG), a step common to the biosynthetic pathways of all 7-deazapurine-containing compounds.</text>
</comment>
<organism evidence="11 12">
    <name type="scientific">Deinococcus proteolyticus (strain ATCC 35074 / DSM 20540 / JCM 6276 / NBRC 101906 / NCIMB 13154 / VKM Ac-1939 / CCM 2703 / MRP)</name>
    <dbReference type="NCBI Taxonomy" id="693977"/>
    <lineage>
        <taxon>Bacteria</taxon>
        <taxon>Thermotogati</taxon>
        <taxon>Deinococcota</taxon>
        <taxon>Deinococci</taxon>
        <taxon>Deinococcales</taxon>
        <taxon>Deinococcaceae</taxon>
        <taxon>Deinococcus</taxon>
    </lineage>
</organism>
<dbReference type="HAMAP" id="MF_00917">
    <property type="entry name" value="QueE"/>
    <property type="match status" value="1"/>
</dbReference>
<dbReference type="EMBL" id="CP002536">
    <property type="protein sequence ID" value="ADY26411.1"/>
    <property type="molecule type" value="Genomic_DNA"/>
</dbReference>
<evidence type="ECO:0000313" key="12">
    <source>
        <dbReference type="Proteomes" id="UP000007718"/>
    </source>
</evidence>
<dbReference type="GO" id="GO:0000287">
    <property type="term" value="F:magnesium ion binding"/>
    <property type="evidence" value="ECO:0007669"/>
    <property type="project" value="UniProtKB-UniRule"/>
</dbReference>
<comment type="catalytic activity">
    <reaction evidence="8">
        <text>6-carboxy-5,6,7,8-tetrahydropterin + H(+) = 7-carboxy-7-carbaguanine + NH4(+)</text>
        <dbReference type="Rhea" id="RHEA:27974"/>
        <dbReference type="ChEBI" id="CHEBI:15378"/>
        <dbReference type="ChEBI" id="CHEBI:28938"/>
        <dbReference type="ChEBI" id="CHEBI:61032"/>
        <dbReference type="ChEBI" id="CHEBI:61036"/>
        <dbReference type="EC" id="4.3.99.3"/>
    </reaction>
</comment>
<comment type="cofactor">
    <cofactor evidence="8">
        <name>[4Fe-4S] cluster</name>
        <dbReference type="ChEBI" id="CHEBI:49883"/>
    </cofactor>
    <text evidence="8">Binds 1 [4Fe-4S] cluster. The cluster is coordinated with 3 cysteines and an exchangeable S-adenosyl-L-methionine.</text>
</comment>
<dbReference type="STRING" id="693977.Deipr_1262"/>
<dbReference type="GO" id="GO:0008616">
    <property type="term" value="P:tRNA queuosine(34) biosynthetic process"/>
    <property type="evidence" value="ECO:0007669"/>
    <property type="project" value="UniProtKB-UniRule"/>
</dbReference>
<dbReference type="EC" id="4.3.99.3" evidence="8"/>
<dbReference type="PROSITE" id="PS51918">
    <property type="entry name" value="RADICAL_SAM"/>
    <property type="match status" value="1"/>
</dbReference>
<dbReference type="eggNOG" id="COG0602">
    <property type="taxonomic scope" value="Bacteria"/>
</dbReference>
<evidence type="ECO:0000256" key="1">
    <source>
        <dbReference type="ARBA" id="ARBA00022485"/>
    </source>
</evidence>
<keyword evidence="6 8" id="KW-0411">Iron-sulfur</keyword>
<evidence type="ECO:0000256" key="4">
    <source>
        <dbReference type="ARBA" id="ARBA00022842"/>
    </source>
</evidence>
<dbReference type="PANTHER" id="PTHR42836:SF1">
    <property type="entry name" value="7-CARBOXY-7-DEAZAGUANINE SYNTHASE"/>
    <property type="match status" value="1"/>
</dbReference>
<dbReference type="InterPro" id="IPR058240">
    <property type="entry name" value="rSAM_sf"/>
</dbReference>
<dbReference type="HOGENOM" id="CLU_066739_0_1_0"/>
<dbReference type="Pfam" id="PF04055">
    <property type="entry name" value="Radical_SAM"/>
    <property type="match status" value="1"/>
</dbReference>
<comment type="subunit">
    <text evidence="8">Homodimer.</text>
</comment>
<comment type="pathway">
    <text evidence="8">Purine metabolism; 7-cyano-7-deazaguanine biosynthesis.</text>
</comment>
<dbReference type="SFLD" id="SFLDS00029">
    <property type="entry name" value="Radical_SAM"/>
    <property type="match status" value="1"/>
</dbReference>
<keyword evidence="2 8" id="KW-0949">S-adenosyl-L-methionine</keyword>
<keyword evidence="3 8" id="KW-0479">Metal-binding</keyword>
<feature type="binding site" evidence="8">
    <location>
        <position position="86"/>
    </location>
    <ligand>
        <name>[4Fe-4S] cluster</name>
        <dbReference type="ChEBI" id="CHEBI:49883"/>
        <note>4Fe-4S-S-AdoMet</note>
    </ligand>
</feature>
<protein>
    <recommendedName>
        <fullName evidence="8">7-carboxy-7-deazaguanine synthase</fullName>
        <shortName evidence="8">CDG synthase</shortName>
        <ecNumber evidence="8">4.3.99.3</ecNumber>
    </recommendedName>
    <alternativeName>
        <fullName evidence="8">Queuosine biosynthesis protein QueE</fullName>
    </alternativeName>
</protein>
<comment type="cofactor">
    <cofactor evidence="8">
        <name>Mg(2+)</name>
        <dbReference type="ChEBI" id="CHEBI:18420"/>
    </cofactor>
</comment>